<gene>
    <name evidence="5" type="ORF">FM110_11600</name>
</gene>
<dbReference type="PROSITE" id="PS51318">
    <property type="entry name" value="TAT"/>
    <property type="match status" value="1"/>
</dbReference>
<evidence type="ECO:0000313" key="5">
    <source>
        <dbReference type="EMBL" id="SLM94624.1"/>
    </source>
</evidence>
<dbReference type="PANTHER" id="PTHR35936:SF17">
    <property type="entry name" value="ARGININE-BINDING EXTRACELLULAR PROTEIN ARTP"/>
    <property type="match status" value="1"/>
</dbReference>
<evidence type="ECO:0000256" key="3">
    <source>
        <dbReference type="SAM" id="SignalP"/>
    </source>
</evidence>
<keyword evidence="1 3" id="KW-0732">Signal</keyword>
<dbReference type="Pfam" id="PF00497">
    <property type="entry name" value="SBP_bac_3"/>
    <property type="match status" value="1"/>
</dbReference>
<evidence type="ECO:0000256" key="2">
    <source>
        <dbReference type="SAM" id="MobiDB-lite"/>
    </source>
</evidence>
<evidence type="ECO:0000256" key="1">
    <source>
        <dbReference type="ARBA" id="ARBA00022729"/>
    </source>
</evidence>
<dbReference type="SUPFAM" id="SSF53850">
    <property type="entry name" value="Periplasmic binding protein-like II"/>
    <property type="match status" value="1"/>
</dbReference>
<feature type="domain" description="Solute-binding protein family 3/N-terminal" evidence="4">
    <location>
        <begin position="85"/>
        <end position="317"/>
    </location>
</feature>
<dbReference type="PANTHER" id="PTHR35936">
    <property type="entry name" value="MEMBRANE-BOUND LYTIC MUREIN TRANSGLYCOSYLASE F"/>
    <property type="match status" value="1"/>
</dbReference>
<protein>
    <submittedName>
        <fullName evidence="5">Periplasmic binding protein</fullName>
    </submittedName>
</protein>
<organism evidence="5 6">
    <name type="scientific">Brachybacterium nesterenkovii</name>
    <dbReference type="NCBI Taxonomy" id="47847"/>
    <lineage>
        <taxon>Bacteria</taxon>
        <taxon>Bacillati</taxon>
        <taxon>Actinomycetota</taxon>
        <taxon>Actinomycetes</taxon>
        <taxon>Micrococcales</taxon>
        <taxon>Dermabacteraceae</taxon>
        <taxon>Brachybacterium</taxon>
    </lineage>
</organism>
<dbReference type="InterPro" id="IPR006311">
    <property type="entry name" value="TAT_signal"/>
</dbReference>
<dbReference type="InterPro" id="IPR001638">
    <property type="entry name" value="Solute-binding_3/MltF_N"/>
</dbReference>
<dbReference type="EMBL" id="FWFG01000100">
    <property type="protein sequence ID" value="SLM94624.1"/>
    <property type="molecule type" value="Genomic_DNA"/>
</dbReference>
<evidence type="ECO:0000259" key="4">
    <source>
        <dbReference type="SMART" id="SM00062"/>
    </source>
</evidence>
<evidence type="ECO:0000313" key="6">
    <source>
        <dbReference type="Proteomes" id="UP000195981"/>
    </source>
</evidence>
<name>A0A1X6X673_9MICO</name>
<dbReference type="OrthoDB" id="4633994at2"/>
<dbReference type="SMART" id="SM00062">
    <property type="entry name" value="PBPb"/>
    <property type="match status" value="1"/>
</dbReference>
<dbReference type="RefSeq" id="WP_087104919.1">
    <property type="nucleotide sequence ID" value="NZ_FWFG01000100.1"/>
</dbReference>
<feature type="signal peptide" evidence="3">
    <location>
        <begin position="1"/>
        <end position="26"/>
    </location>
</feature>
<sequence>MPHAPLPLARRTLLGAGMLVPLAALAACSDPVSSSTAAAAKASDGGGDAAAAGTIDTSGTQERIRSTVDEAIAATVPAAIRERGSLIVGSITGGTPPLVFLADDNTTTIGAEPDIAQLVADKLGLDFDLRLTSWDSWPLSLEGGDFDVVHANVGINAQRLEKFDFASYRAAFMTFLVSKGSDLDLGTPESISGRTIAVGSGTNQERILTEWNTQLTSAGSAPAELKNYSSDADVLLALGAGRIDAYFAPLATMTYVATTRDDVETQGKVDAGWPQSTLVAATVVRGSGLAEPYAAAINALMAEGTYQQVLERWHLSAEALTESTVHTKENP</sequence>
<accession>A0A1X6X673</accession>
<feature type="region of interest" description="Disordered" evidence="2">
    <location>
        <begin position="38"/>
        <end position="60"/>
    </location>
</feature>
<keyword evidence="6" id="KW-1185">Reference proteome</keyword>
<reference evidence="5 6" key="1">
    <citation type="submission" date="2017-02" db="EMBL/GenBank/DDBJ databases">
        <authorList>
            <person name="Peterson S.W."/>
        </authorList>
    </citation>
    <scope>NUCLEOTIDE SEQUENCE [LARGE SCALE GENOMIC DNA]</scope>
    <source>
        <strain evidence="5 6">CIP104813</strain>
    </source>
</reference>
<dbReference type="Proteomes" id="UP000195981">
    <property type="component" value="Unassembled WGS sequence"/>
</dbReference>
<dbReference type="Gene3D" id="3.40.190.10">
    <property type="entry name" value="Periplasmic binding protein-like II"/>
    <property type="match status" value="2"/>
</dbReference>
<proteinExistence type="predicted"/>
<feature type="chain" id="PRO_5038611460" evidence="3">
    <location>
        <begin position="27"/>
        <end position="331"/>
    </location>
</feature>
<dbReference type="AlphaFoldDB" id="A0A1X6X673"/>